<protein>
    <submittedName>
        <fullName evidence="3">CAAX protease</fullName>
    </submittedName>
</protein>
<keyword evidence="1" id="KW-0472">Membrane</keyword>
<dbReference type="PANTHER" id="PTHR36435">
    <property type="entry name" value="SLR1288 PROTEIN"/>
    <property type="match status" value="1"/>
</dbReference>
<feature type="transmembrane region" description="Helical" evidence="1">
    <location>
        <begin position="134"/>
        <end position="158"/>
    </location>
</feature>
<feature type="transmembrane region" description="Helical" evidence="1">
    <location>
        <begin position="21"/>
        <end position="39"/>
    </location>
</feature>
<dbReference type="RefSeq" id="WP_034630877.1">
    <property type="nucleotide sequence ID" value="NZ_JRJU01000021.1"/>
</dbReference>
<dbReference type="eggNOG" id="COG1266">
    <property type="taxonomic scope" value="Bacteria"/>
</dbReference>
<evidence type="ECO:0000313" key="4">
    <source>
        <dbReference type="Proteomes" id="UP000030832"/>
    </source>
</evidence>
<feature type="transmembrane region" description="Helical" evidence="1">
    <location>
        <begin position="214"/>
        <end position="235"/>
    </location>
</feature>
<dbReference type="Pfam" id="PF02517">
    <property type="entry name" value="Rce1-like"/>
    <property type="match status" value="1"/>
</dbReference>
<dbReference type="GO" id="GO:0080120">
    <property type="term" value="P:CAAX-box protein maturation"/>
    <property type="evidence" value="ECO:0007669"/>
    <property type="project" value="UniProtKB-ARBA"/>
</dbReference>
<gene>
    <name evidence="3" type="ORF">LQ50_16160</name>
</gene>
<dbReference type="GO" id="GO:0004175">
    <property type="term" value="F:endopeptidase activity"/>
    <property type="evidence" value="ECO:0007669"/>
    <property type="project" value="UniProtKB-ARBA"/>
</dbReference>
<dbReference type="EMBL" id="JRJU01000021">
    <property type="protein sequence ID" value="KHF39241.1"/>
    <property type="molecule type" value="Genomic_DNA"/>
</dbReference>
<feature type="transmembrane region" description="Helical" evidence="1">
    <location>
        <begin position="92"/>
        <end position="114"/>
    </location>
</feature>
<accession>A0A0B0IHU8</accession>
<comment type="caution">
    <text evidence="3">The sequence shown here is derived from an EMBL/GenBank/DDBJ whole genome shotgun (WGS) entry which is preliminary data.</text>
</comment>
<dbReference type="PANTHER" id="PTHR36435:SF1">
    <property type="entry name" value="CAAX AMINO TERMINAL PROTEASE FAMILY PROTEIN"/>
    <property type="match status" value="1"/>
</dbReference>
<dbReference type="InterPro" id="IPR003675">
    <property type="entry name" value="Rce1/LyrA-like_dom"/>
</dbReference>
<dbReference type="AlphaFoldDB" id="A0A0B0IHU8"/>
<evidence type="ECO:0000313" key="3">
    <source>
        <dbReference type="EMBL" id="KHF39241.1"/>
    </source>
</evidence>
<dbReference type="Proteomes" id="UP000030832">
    <property type="component" value="Unassembled WGS sequence"/>
</dbReference>
<dbReference type="GO" id="GO:0006508">
    <property type="term" value="P:proteolysis"/>
    <property type="evidence" value="ECO:0007669"/>
    <property type="project" value="UniProtKB-KW"/>
</dbReference>
<keyword evidence="3" id="KW-0645">Protease</keyword>
<name>A0A0B0IHU8_9BACI</name>
<feature type="transmembrane region" description="Helical" evidence="1">
    <location>
        <begin position="170"/>
        <end position="194"/>
    </location>
</feature>
<dbReference type="InterPro" id="IPR052710">
    <property type="entry name" value="CAAX_protease"/>
</dbReference>
<feature type="domain" description="CAAX prenyl protease 2/Lysostaphin resistance protein A-like" evidence="2">
    <location>
        <begin position="138"/>
        <end position="226"/>
    </location>
</feature>
<evidence type="ECO:0000256" key="1">
    <source>
        <dbReference type="SAM" id="Phobius"/>
    </source>
</evidence>
<feature type="transmembrane region" description="Helical" evidence="1">
    <location>
        <begin position="51"/>
        <end position="72"/>
    </location>
</feature>
<keyword evidence="1" id="KW-1133">Transmembrane helix</keyword>
<reference evidence="3 4" key="1">
    <citation type="submission" date="2014-09" db="EMBL/GenBank/DDBJ databases">
        <title>Genome sequencing and annotation of Bacillus Okhensis strain Kh10-101T.</title>
        <authorList>
            <person name="Prakash J.S."/>
        </authorList>
    </citation>
    <scope>NUCLEOTIDE SEQUENCE [LARGE SCALE GENOMIC DNA]</scope>
    <source>
        <strain evidence="4">Kh10-101T</strain>
    </source>
</reference>
<sequence length="236" mass="27152">MLKNKNCFFTESPWSWKEVTLLLTLVLILIPFFIEYLLAQTLTKSFQNELYSGTMIGFIMSILFTLGIYFIAIKPKKLSWKEVGFQRFSKSYWGPIFGWTITLILCSILLSYIIEWLFLIGTENSKTDSLTTRLTALNIIIAFVSAAIISPIYEEIFYRGFLYRWIRSKYGLIAGLLISSLIFMIVHIPTYNSLPYTFLSGLVFAWTYEKTQSIYPAMIIHATFNGLALVLTVTLA</sequence>
<dbReference type="STRING" id="333138.LQ50_16160"/>
<keyword evidence="3" id="KW-0378">Hydrolase</keyword>
<organism evidence="3 4">
    <name type="scientific">Halalkalibacter okhensis</name>
    <dbReference type="NCBI Taxonomy" id="333138"/>
    <lineage>
        <taxon>Bacteria</taxon>
        <taxon>Bacillati</taxon>
        <taxon>Bacillota</taxon>
        <taxon>Bacilli</taxon>
        <taxon>Bacillales</taxon>
        <taxon>Bacillaceae</taxon>
        <taxon>Halalkalibacter</taxon>
    </lineage>
</organism>
<proteinExistence type="predicted"/>
<evidence type="ECO:0000259" key="2">
    <source>
        <dbReference type="Pfam" id="PF02517"/>
    </source>
</evidence>
<keyword evidence="4" id="KW-1185">Reference proteome</keyword>
<keyword evidence="1" id="KW-0812">Transmembrane</keyword>